<dbReference type="InterPro" id="IPR013233">
    <property type="entry name" value="PIG-X/PBN1"/>
</dbReference>
<accession>A0ABD1L468</accession>
<evidence type="ECO:0008006" key="14">
    <source>
        <dbReference type="Google" id="ProtNLM"/>
    </source>
</evidence>
<dbReference type="Proteomes" id="UP001603857">
    <property type="component" value="Unassembled WGS sequence"/>
</dbReference>
<dbReference type="SMART" id="SM00780">
    <property type="entry name" value="PIG-X"/>
    <property type="match status" value="1"/>
</dbReference>
<comment type="caution">
    <text evidence="12">The sequence shown here is derived from an EMBL/GenBank/DDBJ whole genome shotgun (WGS) entry which is preliminary data.</text>
</comment>
<protein>
    <recommendedName>
        <fullName evidence="14">Phosphatidylinositol-glycan biosynthesis class X protein</fullName>
    </recommendedName>
</protein>
<evidence type="ECO:0000256" key="2">
    <source>
        <dbReference type="ARBA" id="ARBA00004687"/>
    </source>
</evidence>
<dbReference type="PANTHER" id="PTHR28650">
    <property type="entry name" value="PHOSPHATIDYLINOSITOL-GLYCAN BIOSYNTHESIS CLASS X PROTEIN"/>
    <property type="match status" value="1"/>
</dbReference>
<evidence type="ECO:0000313" key="12">
    <source>
        <dbReference type="EMBL" id="KAL2318297.1"/>
    </source>
</evidence>
<keyword evidence="8 10" id="KW-0472">Membrane</keyword>
<feature type="signal peptide" evidence="11">
    <location>
        <begin position="1"/>
        <end position="18"/>
    </location>
</feature>
<keyword evidence="4" id="KW-0337">GPI-anchor biosynthesis</keyword>
<feature type="transmembrane region" description="Helical" evidence="10">
    <location>
        <begin position="256"/>
        <end position="279"/>
    </location>
</feature>
<evidence type="ECO:0000256" key="10">
    <source>
        <dbReference type="SAM" id="Phobius"/>
    </source>
</evidence>
<keyword evidence="7 10" id="KW-1133">Transmembrane helix</keyword>
<comment type="similarity">
    <text evidence="3">Belongs to the PIGX family.</text>
</comment>
<evidence type="ECO:0000256" key="5">
    <source>
        <dbReference type="ARBA" id="ARBA00022692"/>
    </source>
</evidence>
<keyword evidence="6" id="KW-0256">Endoplasmic reticulum</keyword>
<evidence type="ECO:0000256" key="8">
    <source>
        <dbReference type="ARBA" id="ARBA00023136"/>
    </source>
</evidence>
<keyword evidence="9" id="KW-0325">Glycoprotein</keyword>
<evidence type="ECO:0000256" key="6">
    <source>
        <dbReference type="ARBA" id="ARBA00022824"/>
    </source>
</evidence>
<evidence type="ECO:0000256" key="1">
    <source>
        <dbReference type="ARBA" id="ARBA00004389"/>
    </source>
</evidence>
<comment type="pathway">
    <text evidence="2">Glycolipid biosynthesis; glycosylphosphatidylinositol-anchor biosynthesis.</text>
</comment>
<evidence type="ECO:0000256" key="4">
    <source>
        <dbReference type="ARBA" id="ARBA00022502"/>
    </source>
</evidence>
<dbReference type="EMBL" id="JBGMDY010000011">
    <property type="protein sequence ID" value="KAL2318297.1"/>
    <property type="molecule type" value="Genomic_DNA"/>
</dbReference>
<proteinExistence type="inferred from homology"/>
<organism evidence="12 13">
    <name type="scientific">Flemingia macrophylla</name>
    <dbReference type="NCBI Taxonomy" id="520843"/>
    <lineage>
        <taxon>Eukaryota</taxon>
        <taxon>Viridiplantae</taxon>
        <taxon>Streptophyta</taxon>
        <taxon>Embryophyta</taxon>
        <taxon>Tracheophyta</taxon>
        <taxon>Spermatophyta</taxon>
        <taxon>Magnoliopsida</taxon>
        <taxon>eudicotyledons</taxon>
        <taxon>Gunneridae</taxon>
        <taxon>Pentapetalae</taxon>
        <taxon>rosids</taxon>
        <taxon>fabids</taxon>
        <taxon>Fabales</taxon>
        <taxon>Fabaceae</taxon>
        <taxon>Papilionoideae</taxon>
        <taxon>50 kb inversion clade</taxon>
        <taxon>NPAAA clade</taxon>
        <taxon>indigoferoid/millettioid clade</taxon>
        <taxon>Phaseoleae</taxon>
        <taxon>Flemingia</taxon>
    </lineage>
</organism>
<dbReference type="InterPro" id="IPR040039">
    <property type="entry name" value="PIGX"/>
</dbReference>
<evidence type="ECO:0000256" key="7">
    <source>
        <dbReference type="ARBA" id="ARBA00022989"/>
    </source>
</evidence>
<reference evidence="12 13" key="1">
    <citation type="submission" date="2024-08" db="EMBL/GenBank/DDBJ databases">
        <title>Insights into the chromosomal genome structure of Flemingia macrophylla.</title>
        <authorList>
            <person name="Ding Y."/>
            <person name="Zhao Y."/>
            <person name="Bi W."/>
            <person name="Wu M."/>
            <person name="Zhao G."/>
            <person name="Gong Y."/>
            <person name="Li W."/>
            <person name="Zhang P."/>
        </authorList>
    </citation>
    <scope>NUCLEOTIDE SEQUENCE [LARGE SCALE GENOMIC DNA]</scope>
    <source>
        <strain evidence="12">DYQJB</strain>
        <tissue evidence="12">Leaf</tissue>
    </source>
</reference>
<dbReference type="PANTHER" id="PTHR28650:SF1">
    <property type="entry name" value="PHOSPHATIDYLINOSITOL-GLYCAN BIOSYNTHESIS CLASS X PROTEIN"/>
    <property type="match status" value="1"/>
</dbReference>
<keyword evidence="5 10" id="KW-0812">Transmembrane</keyword>
<evidence type="ECO:0000256" key="3">
    <source>
        <dbReference type="ARBA" id="ARBA00010345"/>
    </source>
</evidence>
<sequence>MHLLAFIWTHSHADAVSTQVVDSPNDQSFSPINKFLMQSYYERYMNLNDLDFENFMSQVDTCSLSEVLPDNHNFALRLSGLKRNLTGEGSHRSVSTLIKYKTQQSKSSSELLSYSCEFIIIERLPSGVFADPFELQRLVQRGVFNDIDVFGDTNLELPSFLSNRSVVEIHLVLDPNILEEPTEINVVLPLHARYQPLNESGYSTVEFGAPDMLVRCSKKEKVSNRYCFFKLENHDANISTRIVWKIPSGIKAHADLVSAITFIVALLSTFAIVVSSLYYSNSRLGKDLKQS</sequence>
<dbReference type="AlphaFoldDB" id="A0ABD1L468"/>
<evidence type="ECO:0000256" key="9">
    <source>
        <dbReference type="ARBA" id="ARBA00023180"/>
    </source>
</evidence>
<evidence type="ECO:0000256" key="11">
    <source>
        <dbReference type="SAM" id="SignalP"/>
    </source>
</evidence>
<evidence type="ECO:0000313" key="13">
    <source>
        <dbReference type="Proteomes" id="UP001603857"/>
    </source>
</evidence>
<name>A0ABD1L468_9FABA</name>
<dbReference type="Pfam" id="PF08320">
    <property type="entry name" value="PIG-X"/>
    <property type="match status" value="1"/>
</dbReference>
<comment type="subcellular location">
    <subcellularLocation>
        <location evidence="1">Endoplasmic reticulum membrane</location>
        <topology evidence="1">Single-pass membrane protein</topology>
    </subcellularLocation>
</comment>
<keyword evidence="13" id="KW-1185">Reference proteome</keyword>
<gene>
    <name evidence="12" type="ORF">Fmac_032173</name>
</gene>
<keyword evidence="11" id="KW-0732">Signal</keyword>
<dbReference type="GO" id="GO:0005789">
    <property type="term" value="C:endoplasmic reticulum membrane"/>
    <property type="evidence" value="ECO:0007669"/>
    <property type="project" value="UniProtKB-SubCell"/>
</dbReference>
<dbReference type="GO" id="GO:0006506">
    <property type="term" value="P:GPI anchor biosynthetic process"/>
    <property type="evidence" value="ECO:0007669"/>
    <property type="project" value="UniProtKB-KW"/>
</dbReference>
<feature type="chain" id="PRO_5044807622" description="Phosphatidylinositol-glycan biosynthesis class X protein" evidence="11">
    <location>
        <begin position="19"/>
        <end position="291"/>
    </location>
</feature>